<proteinExistence type="predicted"/>
<dbReference type="EMBL" id="UINC01096378">
    <property type="protein sequence ID" value="SVC53212.1"/>
    <property type="molecule type" value="Genomic_DNA"/>
</dbReference>
<evidence type="ECO:0008006" key="2">
    <source>
        <dbReference type="Google" id="ProtNLM"/>
    </source>
</evidence>
<sequence>MKPVNIAQIVVAGLLPFVLTGCSSPKLAVAPVEPMPFWAMEYTVRTGESDRMALTYGWRYVPVVKERVETYLSEGDRKRADFLFQSVLEHNPTGVTSSWGNPTTGYSGTVTPTRTVTPQDQPPCRDFVIVFNIGGDESHGYGRYFNETGTACREDAGIWQVLEG</sequence>
<dbReference type="PROSITE" id="PS51257">
    <property type="entry name" value="PROKAR_LIPOPROTEIN"/>
    <property type="match status" value="1"/>
</dbReference>
<dbReference type="AlphaFoldDB" id="A0A382N0H1"/>
<organism evidence="1">
    <name type="scientific">marine metagenome</name>
    <dbReference type="NCBI Taxonomy" id="408172"/>
    <lineage>
        <taxon>unclassified sequences</taxon>
        <taxon>metagenomes</taxon>
        <taxon>ecological metagenomes</taxon>
    </lineage>
</organism>
<reference evidence="1" key="1">
    <citation type="submission" date="2018-05" db="EMBL/GenBank/DDBJ databases">
        <authorList>
            <person name="Lanie J.A."/>
            <person name="Ng W.-L."/>
            <person name="Kazmierczak K.M."/>
            <person name="Andrzejewski T.M."/>
            <person name="Davidsen T.M."/>
            <person name="Wayne K.J."/>
            <person name="Tettelin H."/>
            <person name="Glass J.I."/>
            <person name="Rusch D."/>
            <person name="Podicherti R."/>
            <person name="Tsui H.-C.T."/>
            <person name="Winkler M.E."/>
        </authorList>
    </citation>
    <scope>NUCLEOTIDE SEQUENCE</scope>
</reference>
<accession>A0A382N0H1</accession>
<name>A0A382N0H1_9ZZZZ</name>
<protein>
    <recommendedName>
        <fullName evidence="2">Surface antigen domain-containing protein</fullName>
    </recommendedName>
</protein>
<gene>
    <name evidence="1" type="ORF">METZ01_LOCUS306066</name>
</gene>
<evidence type="ECO:0000313" key="1">
    <source>
        <dbReference type="EMBL" id="SVC53212.1"/>
    </source>
</evidence>